<evidence type="ECO:0000313" key="6">
    <source>
        <dbReference type="EMBL" id="EEB16367.1"/>
    </source>
</evidence>
<dbReference type="eggNOG" id="KOG1520">
    <property type="taxonomic scope" value="Eukaryota"/>
</dbReference>
<dbReference type="EC" id="4.3.3.2" evidence="6"/>
<dbReference type="Gene3D" id="2.120.10.30">
    <property type="entry name" value="TolB, C-terminal domain"/>
    <property type="match status" value="1"/>
</dbReference>
<dbReference type="InParanoid" id="E0VSL1"/>
<keyword evidence="3" id="KW-0325">Glycoprotein</keyword>
<dbReference type="CTD" id="8234484"/>
<keyword evidence="8" id="KW-1185">Reference proteome</keyword>
<evidence type="ECO:0000256" key="4">
    <source>
        <dbReference type="SAM" id="MobiDB-lite"/>
    </source>
</evidence>
<dbReference type="GeneID" id="8234484"/>
<dbReference type="KEGG" id="phu:Phum_PHUM420250"/>
<dbReference type="OrthoDB" id="5307922at2759"/>
<dbReference type="AlphaFoldDB" id="E0VSL1"/>
<dbReference type="EMBL" id="DS235751">
    <property type="protein sequence ID" value="EEB16367.1"/>
    <property type="molecule type" value="Genomic_DNA"/>
</dbReference>
<accession>E0VSL1</accession>
<gene>
    <name evidence="7" type="primary">8234484</name>
    <name evidence="6" type="ORF">Phum_PHUM420250</name>
</gene>
<dbReference type="InterPro" id="IPR018119">
    <property type="entry name" value="Strictosidine_synth_cons-reg"/>
</dbReference>
<keyword evidence="6" id="KW-0456">Lyase</keyword>
<dbReference type="Proteomes" id="UP000009046">
    <property type="component" value="Unassembled WGS sequence"/>
</dbReference>
<dbReference type="GO" id="GO:0012505">
    <property type="term" value="C:endomembrane system"/>
    <property type="evidence" value="ECO:0007669"/>
    <property type="project" value="TreeGrafter"/>
</dbReference>
<organism>
    <name type="scientific">Pediculus humanus subsp. corporis</name>
    <name type="common">Body louse</name>
    <dbReference type="NCBI Taxonomy" id="121224"/>
    <lineage>
        <taxon>Eukaryota</taxon>
        <taxon>Metazoa</taxon>
        <taxon>Ecdysozoa</taxon>
        <taxon>Arthropoda</taxon>
        <taxon>Hexapoda</taxon>
        <taxon>Insecta</taxon>
        <taxon>Pterygota</taxon>
        <taxon>Neoptera</taxon>
        <taxon>Paraneoptera</taxon>
        <taxon>Psocodea</taxon>
        <taxon>Troctomorpha</taxon>
        <taxon>Phthiraptera</taxon>
        <taxon>Anoplura</taxon>
        <taxon>Pediculidae</taxon>
        <taxon>Pediculus</taxon>
    </lineage>
</organism>
<dbReference type="InterPro" id="IPR011042">
    <property type="entry name" value="6-blade_b-propeller_TolB-like"/>
</dbReference>
<dbReference type="SUPFAM" id="SSF63829">
    <property type="entry name" value="Calcium-dependent phosphotriesterase"/>
    <property type="match status" value="1"/>
</dbReference>
<feature type="compositionally biased region" description="Low complexity" evidence="4">
    <location>
        <begin position="477"/>
        <end position="493"/>
    </location>
</feature>
<dbReference type="OMA" id="RVRIMNF"/>
<keyword evidence="2" id="KW-0597">Phosphoprotein</keyword>
<evidence type="ECO:0000259" key="5">
    <source>
        <dbReference type="Pfam" id="PF03088"/>
    </source>
</evidence>
<dbReference type="STRING" id="121224.E0VSL1"/>
<reference evidence="6" key="1">
    <citation type="submission" date="2007-04" db="EMBL/GenBank/DDBJ databases">
        <title>Annotation of Pediculus humanus corporis strain USDA.</title>
        <authorList>
            <person name="Kirkness E."/>
            <person name="Hannick L."/>
            <person name="Hass B."/>
            <person name="Bruggner R."/>
            <person name="Lawson D."/>
            <person name="Bidwell S."/>
            <person name="Joardar V."/>
            <person name="Caler E."/>
            <person name="Walenz B."/>
            <person name="Inman J."/>
            <person name="Schobel S."/>
            <person name="Galinsky K."/>
            <person name="Amedeo P."/>
            <person name="Strausberg R."/>
        </authorList>
    </citation>
    <scope>NUCLEOTIDE SEQUENCE</scope>
    <source>
        <strain evidence="6">USDA</strain>
    </source>
</reference>
<feature type="domain" description="Strictosidine synthase conserved region" evidence="5">
    <location>
        <begin position="151"/>
        <end position="233"/>
    </location>
</feature>
<dbReference type="GO" id="GO:0016787">
    <property type="term" value="F:hydrolase activity"/>
    <property type="evidence" value="ECO:0007669"/>
    <property type="project" value="TreeGrafter"/>
</dbReference>
<feature type="compositionally biased region" description="Pro residues" evidence="4">
    <location>
        <begin position="428"/>
        <end position="442"/>
    </location>
</feature>
<feature type="compositionally biased region" description="Polar residues" evidence="4">
    <location>
        <begin position="460"/>
        <end position="470"/>
    </location>
</feature>
<evidence type="ECO:0000256" key="2">
    <source>
        <dbReference type="ARBA" id="ARBA00022553"/>
    </source>
</evidence>
<evidence type="ECO:0000313" key="8">
    <source>
        <dbReference type="Proteomes" id="UP000009046"/>
    </source>
</evidence>
<evidence type="ECO:0000313" key="7">
    <source>
        <dbReference type="EnsemblMetazoa" id="PHUM420250-PA"/>
    </source>
</evidence>
<protein>
    <submittedName>
        <fullName evidence="6 7">Hemomucin, putative</fullName>
        <ecNumber evidence="6">4.3.3.2</ecNumber>
    </submittedName>
</protein>
<evidence type="ECO:0000256" key="3">
    <source>
        <dbReference type="ARBA" id="ARBA00023180"/>
    </source>
</evidence>
<reference evidence="7" key="3">
    <citation type="submission" date="2021-02" db="UniProtKB">
        <authorList>
            <consortium name="EnsemblMetazoa"/>
        </authorList>
    </citation>
    <scope>IDENTIFICATION</scope>
    <source>
        <strain evidence="7">USDA</strain>
    </source>
</reference>
<dbReference type="RefSeq" id="XP_002429105.1">
    <property type="nucleotide sequence ID" value="XM_002429060.1"/>
</dbReference>
<dbReference type="EnsemblMetazoa" id="PHUM420250-RA">
    <property type="protein sequence ID" value="PHUM420250-PA"/>
    <property type="gene ID" value="PHUM420250"/>
</dbReference>
<feature type="compositionally biased region" description="Polar residues" evidence="4">
    <location>
        <begin position="396"/>
        <end position="420"/>
    </location>
</feature>
<comment type="similarity">
    <text evidence="1">Belongs to the strictosidine synthase family.</text>
</comment>
<dbReference type="VEuPathDB" id="VectorBase:PHUM420250"/>
<dbReference type="FunCoup" id="E0VSL1">
    <property type="interactions" value="739"/>
</dbReference>
<dbReference type="GO" id="GO:0016829">
    <property type="term" value="F:lyase activity"/>
    <property type="evidence" value="ECO:0007669"/>
    <property type="project" value="UniProtKB-KW"/>
</dbReference>
<evidence type="ECO:0000256" key="1">
    <source>
        <dbReference type="ARBA" id="ARBA00009191"/>
    </source>
</evidence>
<dbReference type="EMBL" id="AAZO01005144">
    <property type="status" value="NOT_ANNOTATED_CDS"/>
    <property type="molecule type" value="Genomic_DNA"/>
</dbReference>
<reference evidence="6" key="2">
    <citation type="submission" date="2007-04" db="EMBL/GenBank/DDBJ databases">
        <title>The genome of the human body louse.</title>
        <authorList>
            <consortium name="The Human Body Louse Genome Consortium"/>
            <person name="Kirkness E."/>
            <person name="Walenz B."/>
            <person name="Hass B."/>
            <person name="Bruggner R."/>
            <person name="Strausberg R."/>
        </authorList>
    </citation>
    <scope>NUCLEOTIDE SEQUENCE</scope>
    <source>
        <strain evidence="6">USDA</strain>
    </source>
</reference>
<dbReference type="PANTHER" id="PTHR10426:SF88">
    <property type="entry name" value="ADIPOCYTE PLASMA MEMBRANE-ASSOCIATED PROTEIN HEMOMUCIN-RELATED"/>
    <property type="match status" value="1"/>
</dbReference>
<dbReference type="Pfam" id="PF20067">
    <property type="entry name" value="SSL_N"/>
    <property type="match status" value="1"/>
</dbReference>
<feature type="region of interest" description="Disordered" evidence="4">
    <location>
        <begin position="393"/>
        <end position="509"/>
    </location>
</feature>
<dbReference type="Pfam" id="PF03088">
    <property type="entry name" value="Str_synth"/>
    <property type="match status" value="1"/>
</dbReference>
<name>E0VSL1_PEDHC</name>
<sequence length="509" mass="56807">MTHQYFIFSPTTFPKDVKFNEFHVTPAKDLGKGYALNNLLDNVERLFENEIKGPEGFTVVNGEMYTTLHGGYVAKVFDDQIIPVVKFGEPCENWWEESKCGRPLGIKGVGDDLYVADAYYGIFKYNVKTKKTEKLVDKDSIIDGKTSKIFNSLDIARDGTVYWSHTSSDFTIENGVYVFLSDGIVKYDPRTKKNTVLMEGLFGANGILLSPNEDFLLVAESGHSRIHQYFLKGTNKGGSKIFVDGLPGVPDNLRLVSEDRFFAPLVKVHEHLSEFQYLTNYPLTREFLTKFLSIIDALFNKIETMYPNKISKAGLHFVGHLETLLWISPVKTTLLEFNWSGDVVRSYHGSDGSFPHLSDVFIHNGYLYMGSPYNNFLGRIPLTKLGEKLPVKLPTRSDNVRSTQSAHGSVTEQHPPTTTKQPHRPAVRQPPPPTVTQSPPPAAKQHPAPGTKQAPPPNSKQPSATATKQSAAPARQTVPSTTTKRPQTTTVKPNVKPNTETPRKKQTNP</sequence>
<proteinExistence type="inferred from homology"/>
<dbReference type="HOGENOM" id="CLU_023267_1_0_1"/>
<dbReference type="PANTHER" id="PTHR10426">
    <property type="entry name" value="STRICTOSIDINE SYNTHASE-RELATED"/>
    <property type="match status" value="1"/>
</dbReference>